<dbReference type="EMBL" id="VSRR010130119">
    <property type="protein sequence ID" value="MPD02148.1"/>
    <property type="molecule type" value="Genomic_DNA"/>
</dbReference>
<proteinExistence type="predicted"/>
<gene>
    <name evidence="2" type="ORF">E2C01_097707</name>
</gene>
<organism evidence="2 3">
    <name type="scientific">Portunus trituberculatus</name>
    <name type="common">Swimming crab</name>
    <name type="synonym">Neptunus trituberculatus</name>
    <dbReference type="NCBI Taxonomy" id="210409"/>
    <lineage>
        <taxon>Eukaryota</taxon>
        <taxon>Metazoa</taxon>
        <taxon>Ecdysozoa</taxon>
        <taxon>Arthropoda</taxon>
        <taxon>Crustacea</taxon>
        <taxon>Multicrustacea</taxon>
        <taxon>Malacostraca</taxon>
        <taxon>Eumalacostraca</taxon>
        <taxon>Eucarida</taxon>
        <taxon>Decapoda</taxon>
        <taxon>Pleocyemata</taxon>
        <taxon>Brachyura</taxon>
        <taxon>Eubrachyura</taxon>
        <taxon>Portunoidea</taxon>
        <taxon>Portunidae</taxon>
        <taxon>Portuninae</taxon>
        <taxon>Portunus</taxon>
    </lineage>
</organism>
<name>A0A5B7KAA9_PORTR</name>
<dbReference type="AlphaFoldDB" id="A0A5B7KAA9"/>
<sequence>MIASVSQHSTELHSVSLQQPGTRPTLRETSNTFACVKPEARSPQCISSSDGSGPASLAGSCQRHLCPRPVRPGSKLDRCFHLTMA</sequence>
<evidence type="ECO:0000313" key="3">
    <source>
        <dbReference type="Proteomes" id="UP000324222"/>
    </source>
</evidence>
<feature type="compositionally biased region" description="Polar residues" evidence="1">
    <location>
        <begin position="1"/>
        <end position="33"/>
    </location>
</feature>
<dbReference type="Proteomes" id="UP000324222">
    <property type="component" value="Unassembled WGS sequence"/>
</dbReference>
<evidence type="ECO:0000313" key="2">
    <source>
        <dbReference type="EMBL" id="MPD02148.1"/>
    </source>
</evidence>
<comment type="caution">
    <text evidence="2">The sequence shown here is derived from an EMBL/GenBank/DDBJ whole genome shotgun (WGS) entry which is preliminary data.</text>
</comment>
<evidence type="ECO:0000256" key="1">
    <source>
        <dbReference type="SAM" id="MobiDB-lite"/>
    </source>
</evidence>
<keyword evidence="3" id="KW-1185">Reference proteome</keyword>
<feature type="region of interest" description="Disordered" evidence="1">
    <location>
        <begin position="1"/>
        <end position="59"/>
    </location>
</feature>
<reference evidence="2 3" key="1">
    <citation type="submission" date="2019-05" db="EMBL/GenBank/DDBJ databases">
        <title>Another draft genome of Portunus trituberculatus and its Hox gene families provides insights of decapod evolution.</title>
        <authorList>
            <person name="Jeong J.-H."/>
            <person name="Song I."/>
            <person name="Kim S."/>
            <person name="Choi T."/>
            <person name="Kim D."/>
            <person name="Ryu S."/>
            <person name="Kim W."/>
        </authorList>
    </citation>
    <scope>NUCLEOTIDE SEQUENCE [LARGE SCALE GENOMIC DNA]</scope>
    <source>
        <tissue evidence="2">Muscle</tissue>
    </source>
</reference>
<protein>
    <submittedName>
        <fullName evidence="2">Uncharacterized protein</fullName>
    </submittedName>
</protein>
<accession>A0A5B7KAA9</accession>